<feature type="transmembrane region" description="Helical" evidence="7">
    <location>
        <begin position="27"/>
        <end position="47"/>
    </location>
</feature>
<keyword evidence="10" id="KW-1185">Reference proteome</keyword>
<proteinExistence type="inferred from homology"/>
<dbReference type="OrthoDB" id="9808005at2"/>
<organism evidence="9 10">
    <name type="scientific">Microbacterium paludicola</name>
    <dbReference type="NCBI Taxonomy" id="300019"/>
    <lineage>
        <taxon>Bacteria</taxon>
        <taxon>Bacillati</taxon>
        <taxon>Actinomycetota</taxon>
        <taxon>Actinomycetes</taxon>
        <taxon>Micrococcales</taxon>
        <taxon>Microbacteriaceae</taxon>
        <taxon>Microbacterium</taxon>
    </lineage>
</organism>
<name>A0A4Y9FVV1_9MICO</name>
<accession>A0A4Y9FVV1</accession>
<evidence type="ECO:0000256" key="3">
    <source>
        <dbReference type="ARBA" id="ARBA00022475"/>
    </source>
</evidence>
<keyword evidence="2 7" id="KW-0813">Transport</keyword>
<feature type="transmembrane region" description="Helical" evidence="7">
    <location>
        <begin position="106"/>
        <end position="130"/>
    </location>
</feature>
<dbReference type="PROSITE" id="PS50928">
    <property type="entry name" value="ABC_TM1"/>
    <property type="match status" value="2"/>
</dbReference>
<dbReference type="GO" id="GO:0055085">
    <property type="term" value="P:transmembrane transport"/>
    <property type="evidence" value="ECO:0007669"/>
    <property type="project" value="InterPro"/>
</dbReference>
<feature type="transmembrane region" description="Helical" evidence="7">
    <location>
        <begin position="453"/>
        <end position="476"/>
    </location>
</feature>
<evidence type="ECO:0000313" key="9">
    <source>
        <dbReference type="EMBL" id="TFU32984.1"/>
    </source>
</evidence>
<dbReference type="AlphaFoldDB" id="A0A4Y9FVV1"/>
<gene>
    <name evidence="9" type="ORF">E4U02_07835</name>
</gene>
<evidence type="ECO:0000256" key="2">
    <source>
        <dbReference type="ARBA" id="ARBA00022448"/>
    </source>
</evidence>
<feature type="transmembrane region" description="Helical" evidence="7">
    <location>
        <begin position="354"/>
        <end position="373"/>
    </location>
</feature>
<evidence type="ECO:0000256" key="7">
    <source>
        <dbReference type="RuleBase" id="RU363032"/>
    </source>
</evidence>
<evidence type="ECO:0000256" key="1">
    <source>
        <dbReference type="ARBA" id="ARBA00004651"/>
    </source>
</evidence>
<comment type="subcellular location">
    <subcellularLocation>
        <location evidence="1 7">Cell membrane</location>
        <topology evidence="1 7">Multi-pass membrane protein</topology>
    </subcellularLocation>
</comment>
<protein>
    <submittedName>
        <fullName evidence="9">ABC transporter permease subunit</fullName>
    </submittedName>
</protein>
<sequence length="606" mass="63802">MTAPAVQVGLADRITAVPRPAPRLSTVVSYAVIIGVLGLGVWSFIALDYNLANFGTTGDNIARFLNSATPMQWPGFEVMATVGAGGAKVFTIEWVGWEPVGHMIEAIAITLAITIAATFLSALLSIPVAYGAAQNTTPGPTVMAICRGIGVLARAVPDIVFVVFFAFLWFNSGTLPAIVAVALHSVGMISKMFADAIEQIDEGPRLAVRSAGGSKIQEFWTGVVPQALPAWIAVTLHRADINLRGTVILGVVGVVGLGYDLDEALHAGPSGLRRVIPLVLVIIVLCLAFEIISSLVRARLLGVEPTGKRLGDVVARAASKNKAAAPALAAVAAERDPDKRIANALKRPWDRRRLASTIWIWVGIAVVVASFLYCAPNVAKIFAPEWDQVNNPALDRALWPPTIGDRTWAVVLDAVLTTLKVAFTATLIAAVISAFVGPLSARNVAPARWVRSLFRGITIFLRAVPELVVAILFIIATGFGAQAAALALGVGGVGLLGKLIGDSMEEVPNGPERALSAAGGTRPQVFFSSTVPLSVPALVSHLMYVLDHNIRSATLLGVVGAGGIGFLLLNALQGRHFDQVNAFLFVIIAMVVVVEGASVLIRRALK</sequence>
<dbReference type="Pfam" id="PF00528">
    <property type="entry name" value="BPD_transp_1"/>
    <property type="match status" value="2"/>
</dbReference>
<comment type="caution">
    <text evidence="9">The sequence shown here is derived from an EMBL/GenBank/DDBJ whole genome shotgun (WGS) entry which is preliminary data.</text>
</comment>
<feature type="transmembrane region" description="Helical" evidence="7">
    <location>
        <begin position="525"/>
        <end position="546"/>
    </location>
</feature>
<evidence type="ECO:0000256" key="5">
    <source>
        <dbReference type="ARBA" id="ARBA00022989"/>
    </source>
</evidence>
<dbReference type="PANTHER" id="PTHR30043:SF1">
    <property type="entry name" value="ABC TRANSPORT SYSTEM PERMEASE PROTEIN P69"/>
    <property type="match status" value="1"/>
</dbReference>
<feature type="transmembrane region" description="Helical" evidence="7">
    <location>
        <begin position="241"/>
        <end position="259"/>
    </location>
</feature>
<dbReference type="Proteomes" id="UP000298358">
    <property type="component" value="Unassembled WGS sequence"/>
</dbReference>
<dbReference type="SUPFAM" id="SSF161098">
    <property type="entry name" value="MetI-like"/>
    <property type="match status" value="2"/>
</dbReference>
<evidence type="ECO:0000313" key="10">
    <source>
        <dbReference type="Proteomes" id="UP000298358"/>
    </source>
</evidence>
<evidence type="ECO:0000259" key="8">
    <source>
        <dbReference type="PROSITE" id="PS50928"/>
    </source>
</evidence>
<feature type="transmembrane region" description="Helical" evidence="7">
    <location>
        <begin position="271"/>
        <end position="292"/>
    </location>
</feature>
<dbReference type="InterPro" id="IPR035906">
    <property type="entry name" value="MetI-like_sf"/>
</dbReference>
<dbReference type="InterPro" id="IPR000515">
    <property type="entry name" value="MetI-like"/>
</dbReference>
<keyword evidence="5 7" id="KW-1133">Transmembrane helix</keyword>
<feature type="domain" description="ABC transmembrane type-1" evidence="8">
    <location>
        <begin position="415"/>
        <end position="598"/>
    </location>
</feature>
<dbReference type="EMBL" id="SPQB01000015">
    <property type="protein sequence ID" value="TFU32984.1"/>
    <property type="molecule type" value="Genomic_DNA"/>
</dbReference>
<feature type="domain" description="ABC transmembrane type-1" evidence="8">
    <location>
        <begin position="107"/>
        <end position="293"/>
    </location>
</feature>
<keyword evidence="4 7" id="KW-0812">Transmembrane</keyword>
<dbReference type="RefSeq" id="WP_135114291.1">
    <property type="nucleotide sequence ID" value="NZ_JADGLL010000015.1"/>
</dbReference>
<dbReference type="GO" id="GO:0005886">
    <property type="term" value="C:plasma membrane"/>
    <property type="evidence" value="ECO:0007669"/>
    <property type="project" value="UniProtKB-SubCell"/>
</dbReference>
<feature type="transmembrane region" description="Helical" evidence="7">
    <location>
        <begin position="159"/>
        <end position="183"/>
    </location>
</feature>
<feature type="transmembrane region" description="Helical" evidence="7">
    <location>
        <begin position="553"/>
        <end position="574"/>
    </location>
</feature>
<comment type="similarity">
    <text evidence="7">Belongs to the binding-protein-dependent transport system permease family.</text>
</comment>
<dbReference type="CDD" id="cd06261">
    <property type="entry name" value="TM_PBP2"/>
    <property type="match status" value="2"/>
</dbReference>
<dbReference type="PANTHER" id="PTHR30043">
    <property type="entry name" value="PHOSPHONATES TRANSPORT SYSTEM PERMEASE PROTEIN"/>
    <property type="match status" value="1"/>
</dbReference>
<feature type="transmembrane region" description="Helical" evidence="7">
    <location>
        <begin position="580"/>
        <end position="601"/>
    </location>
</feature>
<feature type="transmembrane region" description="Helical" evidence="7">
    <location>
        <begin position="421"/>
        <end position="441"/>
    </location>
</feature>
<keyword evidence="6 7" id="KW-0472">Membrane</keyword>
<reference evidence="9 10" key="1">
    <citation type="submission" date="2019-03" db="EMBL/GenBank/DDBJ databases">
        <title>Diversity of the mouse oral microbiome.</title>
        <authorList>
            <person name="Joseph S."/>
            <person name="Aduse-Opoku J."/>
            <person name="Curtis M."/>
            <person name="Wade W."/>
            <person name="Hashim A."/>
        </authorList>
    </citation>
    <scope>NUCLEOTIDE SEQUENCE [LARGE SCALE GENOMIC DNA]</scope>
    <source>
        <strain evidence="9 10">P1012</strain>
    </source>
</reference>
<keyword evidence="3" id="KW-1003">Cell membrane</keyword>
<dbReference type="Gene3D" id="1.10.3720.10">
    <property type="entry name" value="MetI-like"/>
    <property type="match status" value="2"/>
</dbReference>
<evidence type="ECO:0000256" key="4">
    <source>
        <dbReference type="ARBA" id="ARBA00022692"/>
    </source>
</evidence>
<evidence type="ECO:0000256" key="6">
    <source>
        <dbReference type="ARBA" id="ARBA00023136"/>
    </source>
</evidence>